<organism evidence="1">
    <name type="scientific">uncultured Armatimonadetes bacterium</name>
    <dbReference type="NCBI Taxonomy" id="157466"/>
    <lineage>
        <taxon>Bacteria</taxon>
        <taxon>Bacillati</taxon>
        <taxon>Armatimonadota</taxon>
        <taxon>environmental samples</taxon>
    </lineage>
</organism>
<dbReference type="InterPro" id="IPR036081">
    <property type="entry name" value="Translin_sf"/>
</dbReference>
<dbReference type="Gene3D" id="1.20.58.2140">
    <property type="match status" value="1"/>
</dbReference>
<reference evidence="1" key="1">
    <citation type="submission" date="2020-02" db="EMBL/GenBank/DDBJ databases">
        <authorList>
            <person name="Meier V. D."/>
        </authorList>
    </citation>
    <scope>NUCLEOTIDE SEQUENCE</scope>
    <source>
        <strain evidence="1">AVDCRST_MAG63</strain>
    </source>
</reference>
<dbReference type="SUPFAM" id="SSF74784">
    <property type="entry name" value="Translin"/>
    <property type="match status" value="1"/>
</dbReference>
<dbReference type="GO" id="GO:0043565">
    <property type="term" value="F:sequence-specific DNA binding"/>
    <property type="evidence" value="ECO:0007669"/>
    <property type="project" value="InterPro"/>
</dbReference>
<dbReference type="CDD" id="cd14820">
    <property type="entry name" value="TRAX"/>
    <property type="match status" value="1"/>
</dbReference>
<dbReference type="AlphaFoldDB" id="A0A6J4IFP1"/>
<accession>A0A6J4IFP1</accession>
<protein>
    <submittedName>
        <fullName evidence="1">Translin family protein</fullName>
    </submittedName>
</protein>
<gene>
    <name evidence="1" type="ORF">AVDCRST_MAG63-1930</name>
</gene>
<proteinExistence type="predicted"/>
<evidence type="ECO:0000313" key="1">
    <source>
        <dbReference type="EMBL" id="CAA9251203.1"/>
    </source>
</evidence>
<dbReference type="EMBL" id="CADCTO010000248">
    <property type="protein sequence ID" value="CAA9251203.1"/>
    <property type="molecule type" value="Genomic_DNA"/>
</dbReference>
<sequence>MDELETLITAARGVLDGKYRAREEALAHGRALTRTCANAIRAMHRGEWEAARGALAGAQAEADRVRAALGPHPDLLHAGYVQDAHKELVEAAALLALMEQEPLPTPESLRVEVAAYLNGLAEAASEGRRYALDCLRRGDTTRAQTMLAAMDDILSQLTTVDYPDAITGGLRRTCDALRAVVERTRGDVTMAVLQNSLVRSLGQPPP</sequence>
<name>A0A6J4IFP1_9BACT</name>